<dbReference type="SUPFAM" id="SSF48179">
    <property type="entry name" value="6-phosphogluconate dehydrogenase C-terminal domain-like"/>
    <property type="match status" value="1"/>
</dbReference>
<evidence type="ECO:0008006" key="9">
    <source>
        <dbReference type="Google" id="ProtNLM"/>
    </source>
</evidence>
<keyword evidence="2 4" id="KW-0521">NADP</keyword>
<dbReference type="HOGENOM" id="CLU_042344_1_0_1"/>
<dbReference type="Gene3D" id="3.40.50.720">
    <property type="entry name" value="NAD(P)-binding Rossmann-like Domain"/>
    <property type="match status" value="1"/>
</dbReference>
<dbReference type="GO" id="GO:0004735">
    <property type="term" value="F:pyrroline-5-carboxylate reductase activity"/>
    <property type="evidence" value="ECO:0007669"/>
    <property type="project" value="InterPro"/>
</dbReference>
<dbReference type="Pfam" id="PF03807">
    <property type="entry name" value="F420_oxidored"/>
    <property type="match status" value="1"/>
</dbReference>
<evidence type="ECO:0000256" key="2">
    <source>
        <dbReference type="ARBA" id="ARBA00022857"/>
    </source>
</evidence>
<dbReference type="PIRSF" id="PIRSF000193">
    <property type="entry name" value="Pyrrol-5-carb_rd"/>
    <property type="match status" value="1"/>
</dbReference>
<dbReference type="GO" id="GO:0055129">
    <property type="term" value="P:L-proline biosynthetic process"/>
    <property type="evidence" value="ECO:0007669"/>
    <property type="project" value="TreeGrafter"/>
</dbReference>
<proteinExistence type="inferred from homology"/>
<evidence type="ECO:0000259" key="5">
    <source>
        <dbReference type="Pfam" id="PF03807"/>
    </source>
</evidence>
<evidence type="ECO:0000313" key="7">
    <source>
        <dbReference type="EMBL" id="KIM95244.1"/>
    </source>
</evidence>
<keyword evidence="3" id="KW-0560">Oxidoreductase</keyword>
<evidence type="ECO:0000259" key="6">
    <source>
        <dbReference type="Pfam" id="PF14748"/>
    </source>
</evidence>
<evidence type="ECO:0000256" key="4">
    <source>
        <dbReference type="PIRSR" id="PIRSR000193-1"/>
    </source>
</evidence>
<dbReference type="PANTHER" id="PTHR11645">
    <property type="entry name" value="PYRROLINE-5-CARBOXYLATE REDUCTASE"/>
    <property type="match status" value="1"/>
</dbReference>
<dbReference type="Proteomes" id="UP000054321">
    <property type="component" value="Unassembled WGS sequence"/>
</dbReference>
<keyword evidence="8" id="KW-1185">Reference proteome</keyword>
<name>A0A0C3GVE7_OIDMZ</name>
<dbReference type="InParanoid" id="A0A0C3GVE7"/>
<comment type="similarity">
    <text evidence="1">Belongs to the pyrroline-5-carboxylate reductase family.</text>
</comment>
<dbReference type="InterPro" id="IPR028939">
    <property type="entry name" value="P5C_Rdtase_cat_N"/>
</dbReference>
<dbReference type="PANTHER" id="PTHR11645:SF65">
    <property type="entry name" value="HYPOTHETICAL PYRROLINE-5-CARBOXYLATE REDUCTASE (EUROFUNG)"/>
    <property type="match status" value="1"/>
</dbReference>
<reference evidence="7 8" key="1">
    <citation type="submission" date="2014-04" db="EMBL/GenBank/DDBJ databases">
        <authorList>
            <consortium name="DOE Joint Genome Institute"/>
            <person name="Kuo A."/>
            <person name="Martino E."/>
            <person name="Perotto S."/>
            <person name="Kohler A."/>
            <person name="Nagy L.G."/>
            <person name="Floudas D."/>
            <person name="Copeland A."/>
            <person name="Barry K.W."/>
            <person name="Cichocki N."/>
            <person name="Veneault-Fourrey C."/>
            <person name="LaButti K."/>
            <person name="Lindquist E.A."/>
            <person name="Lipzen A."/>
            <person name="Lundell T."/>
            <person name="Morin E."/>
            <person name="Murat C."/>
            <person name="Sun H."/>
            <person name="Tunlid A."/>
            <person name="Henrissat B."/>
            <person name="Grigoriev I.V."/>
            <person name="Hibbett D.S."/>
            <person name="Martin F."/>
            <person name="Nordberg H.P."/>
            <person name="Cantor M.N."/>
            <person name="Hua S.X."/>
        </authorList>
    </citation>
    <scope>NUCLEOTIDE SEQUENCE [LARGE SCALE GENOMIC DNA]</scope>
    <source>
        <strain evidence="7 8">Zn</strain>
    </source>
</reference>
<dbReference type="Gene3D" id="1.10.3730.10">
    <property type="entry name" value="ProC C-terminal domain-like"/>
    <property type="match status" value="1"/>
</dbReference>
<gene>
    <name evidence="7" type="ORF">OIDMADRAFT_148897</name>
</gene>
<dbReference type="EMBL" id="KN832887">
    <property type="protein sequence ID" value="KIM95244.1"/>
    <property type="molecule type" value="Genomic_DNA"/>
</dbReference>
<dbReference type="InterPro" id="IPR008927">
    <property type="entry name" value="6-PGluconate_DH-like_C_sf"/>
</dbReference>
<accession>A0A0C3GVE7</accession>
<feature type="binding site" evidence="4">
    <location>
        <position position="78"/>
    </location>
    <ligand>
        <name>NADPH</name>
        <dbReference type="ChEBI" id="CHEBI:57783"/>
    </ligand>
</feature>
<dbReference type="InterPro" id="IPR036291">
    <property type="entry name" value="NAD(P)-bd_dom_sf"/>
</dbReference>
<organism evidence="7 8">
    <name type="scientific">Oidiodendron maius (strain Zn)</name>
    <dbReference type="NCBI Taxonomy" id="913774"/>
    <lineage>
        <taxon>Eukaryota</taxon>
        <taxon>Fungi</taxon>
        <taxon>Dikarya</taxon>
        <taxon>Ascomycota</taxon>
        <taxon>Pezizomycotina</taxon>
        <taxon>Leotiomycetes</taxon>
        <taxon>Leotiomycetes incertae sedis</taxon>
        <taxon>Myxotrichaceae</taxon>
        <taxon>Oidiodendron</taxon>
    </lineage>
</organism>
<dbReference type="AlphaFoldDB" id="A0A0C3GVE7"/>
<feature type="domain" description="Pyrroline-5-carboxylate reductase dimerisation" evidence="6">
    <location>
        <begin position="187"/>
        <end position="288"/>
    </location>
</feature>
<dbReference type="FunFam" id="1.10.3730.10:FF:000001">
    <property type="entry name" value="Pyrroline-5-carboxylate reductase"/>
    <property type="match status" value="1"/>
</dbReference>
<reference evidence="8" key="2">
    <citation type="submission" date="2015-01" db="EMBL/GenBank/DDBJ databases">
        <title>Evolutionary Origins and Diversification of the Mycorrhizal Mutualists.</title>
        <authorList>
            <consortium name="DOE Joint Genome Institute"/>
            <consortium name="Mycorrhizal Genomics Consortium"/>
            <person name="Kohler A."/>
            <person name="Kuo A."/>
            <person name="Nagy L.G."/>
            <person name="Floudas D."/>
            <person name="Copeland A."/>
            <person name="Barry K.W."/>
            <person name="Cichocki N."/>
            <person name="Veneault-Fourrey C."/>
            <person name="LaButti K."/>
            <person name="Lindquist E.A."/>
            <person name="Lipzen A."/>
            <person name="Lundell T."/>
            <person name="Morin E."/>
            <person name="Murat C."/>
            <person name="Riley R."/>
            <person name="Ohm R."/>
            <person name="Sun H."/>
            <person name="Tunlid A."/>
            <person name="Henrissat B."/>
            <person name="Grigoriev I.V."/>
            <person name="Hibbett D.S."/>
            <person name="Martin F."/>
        </authorList>
    </citation>
    <scope>NUCLEOTIDE SEQUENCE [LARGE SCALE GENOMIC DNA]</scope>
    <source>
        <strain evidence="8">Zn</strain>
    </source>
</reference>
<dbReference type="STRING" id="913774.A0A0C3GVE7"/>
<sequence>MDTSEPAPRRAGMSLAIVGCGNMGSAILEGVLSSCRKAGHKSKFSHIVACVQSEGSSDRLRARFQSDSALVTVVRQQNVSAMRESDIILLACKPYMIDTVLGEDGVREALEGKFVISVVVGTPPAKLHAAMGVKEGHCFIVRAMLNIAAQYGESMTVIEATILPDNMEEITNWIFLQLGKTAPVTPELYDAGGVLAGPSGVFLSVAVDGILDAAVHQGIKRPEARKIMAQSLIGLGKMLEEGCTPDDLRERTSSPRGTTIEGLMALEEHRVRYAYTQAVIKATTRSKTIS</sequence>
<dbReference type="OrthoDB" id="10263291at2759"/>
<feature type="binding site" evidence="4">
    <location>
        <begin position="91"/>
        <end position="94"/>
    </location>
    <ligand>
        <name>NADP(+)</name>
        <dbReference type="ChEBI" id="CHEBI:58349"/>
    </ligand>
</feature>
<dbReference type="Pfam" id="PF14748">
    <property type="entry name" value="P5CR_dimer"/>
    <property type="match status" value="1"/>
</dbReference>
<evidence type="ECO:0000256" key="3">
    <source>
        <dbReference type="ARBA" id="ARBA00023002"/>
    </source>
</evidence>
<feature type="domain" description="Pyrroline-5-carboxylate reductase catalytic N-terminal" evidence="5">
    <location>
        <begin position="15"/>
        <end position="121"/>
    </location>
</feature>
<dbReference type="HAMAP" id="MF_01925">
    <property type="entry name" value="P5C_reductase"/>
    <property type="match status" value="1"/>
</dbReference>
<evidence type="ECO:0000256" key="1">
    <source>
        <dbReference type="ARBA" id="ARBA00005525"/>
    </source>
</evidence>
<dbReference type="InterPro" id="IPR000304">
    <property type="entry name" value="Pyrroline-COOH_reductase"/>
</dbReference>
<evidence type="ECO:0000313" key="8">
    <source>
        <dbReference type="Proteomes" id="UP000054321"/>
    </source>
</evidence>
<dbReference type="SUPFAM" id="SSF51735">
    <property type="entry name" value="NAD(P)-binding Rossmann-fold domains"/>
    <property type="match status" value="1"/>
</dbReference>
<protein>
    <recommendedName>
        <fullName evidence="9">Pyrroline-5-carboxylate reductase</fullName>
    </recommendedName>
</protein>
<dbReference type="InterPro" id="IPR029036">
    <property type="entry name" value="P5CR_dimer"/>
</dbReference>